<name>A0A8H4PEF0_9HYPO</name>
<dbReference type="EMBL" id="JAADYS010000687">
    <property type="protein sequence ID" value="KAF4467853.1"/>
    <property type="molecule type" value="Genomic_DNA"/>
</dbReference>
<feature type="region of interest" description="Disordered" evidence="1">
    <location>
        <begin position="441"/>
        <end position="483"/>
    </location>
</feature>
<gene>
    <name evidence="2" type="ORF">FALBO_5268</name>
</gene>
<evidence type="ECO:0000256" key="1">
    <source>
        <dbReference type="SAM" id="MobiDB-lite"/>
    </source>
</evidence>
<feature type="compositionally biased region" description="Basic and acidic residues" evidence="1">
    <location>
        <begin position="722"/>
        <end position="738"/>
    </location>
</feature>
<feature type="region of interest" description="Disordered" evidence="1">
    <location>
        <begin position="325"/>
        <end position="346"/>
    </location>
</feature>
<feature type="compositionally biased region" description="Polar residues" evidence="1">
    <location>
        <begin position="188"/>
        <end position="202"/>
    </location>
</feature>
<feature type="region of interest" description="Disordered" evidence="1">
    <location>
        <begin position="722"/>
        <end position="743"/>
    </location>
</feature>
<protein>
    <submittedName>
        <fullName evidence="2">Uncharacterized protein</fullName>
    </submittedName>
</protein>
<feature type="region of interest" description="Disordered" evidence="1">
    <location>
        <begin position="637"/>
        <end position="708"/>
    </location>
</feature>
<feature type="compositionally biased region" description="Basic and acidic residues" evidence="1">
    <location>
        <begin position="653"/>
        <end position="692"/>
    </location>
</feature>
<dbReference type="AlphaFoldDB" id="A0A8H4PEF0"/>
<evidence type="ECO:0000313" key="3">
    <source>
        <dbReference type="Proteomes" id="UP000554235"/>
    </source>
</evidence>
<feature type="compositionally biased region" description="Basic and acidic residues" evidence="1">
    <location>
        <begin position="452"/>
        <end position="474"/>
    </location>
</feature>
<feature type="compositionally biased region" description="Polar residues" evidence="1">
    <location>
        <begin position="209"/>
        <end position="251"/>
    </location>
</feature>
<proteinExistence type="predicted"/>
<feature type="compositionally biased region" description="Polar residues" evidence="1">
    <location>
        <begin position="123"/>
        <end position="144"/>
    </location>
</feature>
<feature type="region of interest" description="Disordered" evidence="1">
    <location>
        <begin position="31"/>
        <end position="53"/>
    </location>
</feature>
<organism evidence="2 3">
    <name type="scientific">Fusarium albosuccineum</name>
    <dbReference type="NCBI Taxonomy" id="1237068"/>
    <lineage>
        <taxon>Eukaryota</taxon>
        <taxon>Fungi</taxon>
        <taxon>Dikarya</taxon>
        <taxon>Ascomycota</taxon>
        <taxon>Pezizomycotina</taxon>
        <taxon>Sordariomycetes</taxon>
        <taxon>Hypocreomycetidae</taxon>
        <taxon>Hypocreales</taxon>
        <taxon>Nectriaceae</taxon>
        <taxon>Fusarium</taxon>
        <taxon>Fusarium decemcellulare species complex</taxon>
    </lineage>
</organism>
<feature type="region of interest" description="Disordered" evidence="1">
    <location>
        <begin position="123"/>
        <end position="252"/>
    </location>
</feature>
<comment type="caution">
    <text evidence="2">The sequence shown here is derived from an EMBL/GenBank/DDBJ whole genome shotgun (WGS) entry which is preliminary data.</text>
</comment>
<dbReference type="OrthoDB" id="4835412at2759"/>
<evidence type="ECO:0000313" key="2">
    <source>
        <dbReference type="EMBL" id="KAF4467853.1"/>
    </source>
</evidence>
<keyword evidence="3" id="KW-1185">Reference proteome</keyword>
<accession>A0A8H4PEF0</accession>
<dbReference type="Proteomes" id="UP000554235">
    <property type="component" value="Unassembled WGS sequence"/>
</dbReference>
<sequence length="896" mass="101885">MCSFHTTFQTLYHKWDQEKRVLKNLRQTNQGQRQELENAIQQSKHTNPGHESHQERVEMFLNLKSMEETLNRLKTQSAEHEEQSTNVDIVLFGDMAKALKSTQLDPRYRDQWRPILASLNATAEESATRGESYTSSDSLTNLETNPDLIARERLKTSAASNRKLDPRSNSVPGNSAARIETREEHDTSSTQARACTRRSISTPVEDPAQETNHVPEASSTQQAEPNPDSYQSMRNTFVSHTNPDSEATSTEKAYLHSETYPASGERAAHDDAARPEAISQGLATADRAVDSLNQHADSLIDDSSIEKSNDGSRRERKQRIVTLRLSKRPGGAGLGPQPKRLRRDSNERTITFDEVFENGEAAVKYTIAQYPRQYGNWYIFKCDEHDKHFERDPIRGAACHVSRYHTRSGTKAHDVAVKILGIHVLDCDSEKAKRNNEIARKAFAKGQGLPRGRRDTELQNEQRPDKGLHSDKPSKHYGKQTRLQERSGVFEPQDQDTLIPVAGKIYATRYLSKGKWDWFPAFVLPWESFKIFDWGEPLMEQLPSCYLPSQCEGENPRWAPGYQDGGDFVTLRHYPVMFFENRKFPENSRVSWVPVEHFQKFDAENPNILYRNAVAKFIDTGDRRLGPKKSEKNYIVISDESDNDPPDVGSHANPEEPRERYAPDESTRNDNDKDTASDEKCKDNSGNIREDFPGNGHQAQTEPNSDVRMRSCANDTAISHDREHCARDNRDSRFDGPDRLNSSHGTSDYGFSWYPRHEQPQSGFVGVHQLQYPFVTLPRQPSCPQSRAYPTDYLPVMDTMDTVRQQEVGSHLYPLAGSRSALQRFDEWVPTQSRWEDLRELADGTRAVMSEEREAANDSELALSRSVPTYAGEPQMQPSRVGAEPRMMSLKEILQG</sequence>
<reference evidence="2 3" key="1">
    <citation type="submission" date="2020-01" db="EMBL/GenBank/DDBJ databases">
        <title>Identification and distribution of gene clusters putatively required for synthesis of sphingolipid metabolism inhibitors in phylogenetically diverse species of the filamentous fungus Fusarium.</title>
        <authorList>
            <person name="Kim H.-S."/>
            <person name="Busman M."/>
            <person name="Brown D.W."/>
            <person name="Divon H."/>
            <person name="Uhlig S."/>
            <person name="Proctor R.H."/>
        </authorList>
    </citation>
    <scope>NUCLEOTIDE SEQUENCE [LARGE SCALE GENOMIC DNA]</scope>
    <source>
        <strain evidence="2 3">NRRL 20459</strain>
    </source>
</reference>
<feature type="compositionally biased region" description="Polar residues" evidence="1">
    <location>
        <begin position="31"/>
        <end position="46"/>
    </location>
</feature>